<feature type="compositionally biased region" description="Acidic residues" evidence="1">
    <location>
        <begin position="35"/>
        <end position="48"/>
    </location>
</feature>
<sequence>MRNQRKATKSTPPNSTSLPKLIVRSKEPLKQDHPIDDDDPIMSDDEQGADGAASRNSSRLTPMESSTVEDDVEEDENDTDQPQDQAKVEESQPVQQRSNSINTPLAEAARAVSTSSSVHTNQQPSHNPVWLAEKSPYQQNENIAQLMAPTLDTSPLIPPNLPVVQPMQLEYLFESQETPQRRLSNATGMEDIDTTSNDITDTTGSSNGVIDSAVMSLYNPNPDSSPLRETPFGVEKRLPFGSHGALPPSRGLRFSLFSTTKPNSPVYGFLQREGAVTARPVTPIAQQQDPLDGISLDEWSQQLETPAPPGNVPKKTPGAVMEALRAGNGRNISLQSGFALVNSALNTPFKFSSARTMPPPQVWRSIPSHPTGMSMPPMHRDGGPSVTAIVEDAGLQDTAIKGLVTELVVARPSPKRPLLVDDEYGDADAGSSPTLFETVRKSSPYGVKLSDTQSLQSPSHRNSPRQSELTKRFKAMSDNTDILHSNANDVITSRDETDDFFFREDLFSKSRPLTDKQPAMPPPLPPPIIQGPVAGTSSRSNIEATPRIPSDGVDQVPRPPKRLATRSQLSTKPVEVVKPPTSSVYEKTPKMPKEKKRAARAKYAEPVMNEESMKTTAVVSADGDGSVSPSSLKRKMKDDSDTVDENYSKSAKMDDQIIVSNGQSDNKGNSDKLHNDDVVSVVVGHKPTRNGLPSIMGGAGNLSVNNDDGQSVNATENAVYDNQPLASLDRVEPLIDLQRHIDSQKRSESSSSNQFEDFSPTQELMIHDLTQKFRNPEHTATLPAAVAPTTAAALPAPNINSDVPYFMTASQKTINISEDALAKASEMFKTGGIYSGFPGGVSLKEIAKPPGVSDTYLPLSSQSVKTNRNTGSASRSMFDDDKSILSQHHTRSQLHPNRSQSNFASQQQLQMNNRQAQLSQRAKWPARIEDEGAEELDIVGPAVVEPAVKDGMETTVELQITTASEEAFFAHDQIVEQDFVDAENQLAASNVMSEITDHEEQQQARLSLNKLAFDNNSGFAVPQLPMRFVGSRTANCKQSPPVLETAHKRAMALVHATENDVKDEEVNHYEIDIFDDNLLDIELPAIEFGGVSKDSEDESAPAVDIPPFLRGFSTGAGAPTAADADLARKAEKIGVKHFGGFATAKGAPLAISNAALARAKALYDAYCISTNERTVEHSIDVKQFGGFATANGAPLPISDAALDQAKALYDADSITTKETNLENAVEVNPFGGFATAKGAPLPISDAARDRAKALYDAGSINSNQSNVESAIEVNHFGGFATAKGAPLPISDAPLPISDAARDRAKALYDADSITTSETNIETAISKSIRSEVVGFHPPQIKGGGALAVPSGLPRTSLLNAAPGAASSSAPSKGNSRSAPVTPVGVARGRAPFKSPMTPAGLQKGIVGPRRGGGRRRFVENSVSSENADPNESNKKNLTTLFDLTAPASRQTLREAIGREQSYDFDDLMARNVPIDVIACSVLSASTYAFNQNWANVEARKALIDAGADTTLASEEWISNHYKWIVWKFACMIRSKPDLLQDLWKPSSVVDQLCYRYEREINLAHRSALKLIIERDSSPSQLMVLCVSAIYSEGASTCIELTDGWYSIRACLDSTLDTLLRQGKIYVGLKLRISSAKLLGPPEPCPALEVTSSTVLQLQVNSTRLARWDAKLGFQAKRVDPMALKCLIPEGGDVPCIDVIIMRRFPARFIEKKSDTVRITRSEREESLANLMQRTYSALVMESEMDPRKFGDNPTPPRFSKLPGDLKHIENAEDLYDCMRLHTDQQSFMQLLTSSQRERLQDHVRQKQEFKNSNLMSRMQDEMRERIKPRDVSKSVKFRICDYPPENAGLEHVRETFLTIWNPDNSALSSLTEGRRLRIFGVSAGKEKAVNPNRYRGGSMLSVPLRVSKKLMAKEMPFSEGEWHRTLYQPRRWVKCQELDCLEKFEEADLLAVIIAVDEPVHLQGTYDRVTQRLVCTDPSGGIVVVRTFSMDIQSLPRASFLPKTPIAFMNLEFEEYQDGAFIFRTKEDTEIKLSASQGVLRTKFDELLSWISSVEDIESLVNQGRSALARPTAYGTTYQQQQPIITTLDESTNSKSDGAALPRLPGLPPLYLHRPTRPSGLRKSTSPDRRPVTVLNQATLSPRVKDSTTIRKQAYITPFSSCRVVILDNGTLDSSYILFEEDCTGFVASIPSNNSNSKLVHLQLDAGGLIRVKMDQAIFDELVELACPGKKMSLNWLMADDKDGDNRGARLNQLSEALCYQIVQFELTPESTTDKEASITSDIFEVQSVCMPSVDESL</sequence>
<feature type="compositionally biased region" description="Polar residues" evidence="1">
    <location>
        <begin position="858"/>
        <end position="875"/>
    </location>
</feature>
<dbReference type="Pfam" id="PF09169">
    <property type="entry name" value="BRCA-2_helical"/>
    <property type="match status" value="1"/>
</dbReference>
<dbReference type="Gene3D" id="2.40.50.140">
    <property type="entry name" value="Nucleic acid-binding proteins"/>
    <property type="match status" value="2"/>
</dbReference>
<feature type="region of interest" description="Disordered" evidence="1">
    <location>
        <begin position="416"/>
        <end position="471"/>
    </location>
</feature>
<protein>
    <recommendedName>
        <fullName evidence="6">Tower domain-containing protein</fullName>
    </recommendedName>
</protein>
<dbReference type="InterPro" id="IPR015187">
    <property type="entry name" value="BRCA2_OB_1"/>
</dbReference>
<feature type="compositionally biased region" description="Polar residues" evidence="1">
    <location>
        <begin position="658"/>
        <end position="667"/>
    </location>
</feature>
<keyword evidence="5" id="KW-1185">Reference proteome</keyword>
<feature type="region of interest" description="Disordered" evidence="1">
    <location>
        <begin position="1359"/>
        <end position="1415"/>
    </location>
</feature>
<dbReference type="GeneID" id="42005453"/>
<name>A0A507C3L4_9FUNG</name>
<dbReference type="SUPFAM" id="SSF81872">
    <property type="entry name" value="BRCA2 helical domain"/>
    <property type="match status" value="1"/>
</dbReference>
<dbReference type="InterPro" id="IPR012340">
    <property type="entry name" value="NA-bd_OB-fold"/>
</dbReference>
<feature type="compositionally biased region" description="Acidic residues" evidence="1">
    <location>
        <begin position="67"/>
        <end position="81"/>
    </location>
</feature>
<feature type="compositionally biased region" description="Polar residues" evidence="1">
    <location>
        <begin position="9"/>
        <end position="18"/>
    </location>
</feature>
<feature type="region of interest" description="Disordered" evidence="1">
    <location>
        <begin position="1"/>
        <end position="128"/>
    </location>
</feature>
<dbReference type="CDD" id="cd04493">
    <property type="entry name" value="BRCA2DBD_OB1"/>
    <property type="match status" value="1"/>
</dbReference>
<dbReference type="GO" id="GO:0006355">
    <property type="term" value="P:regulation of DNA-templated transcription"/>
    <property type="evidence" value="ECO:0007669"/>
    <property type="project" value="TreeGrafter"/>
</dbReference>
<proteinExistence type="predicted"/>
<reference evidence="4 5" key="1">
    <citation type="journal article" date="2019" name="Sci. Rep.">
        <title>Comparative genomics of chytrid fungi reveal insights into the obligate biotrophic and pathogenic lifestyle of Synchytrium endobioticum.</title>
        <authorList>
            <person name="van de Vossenberg B.T.L.H."/>
            <person name="Warris S."/>
            <person name="Nguyen H.D.T."/>
            <person name="van Gent-Pelzer M.P.E."/>
            <person name="Joly D.L."/>
            <person name="van de Geest H.C."/>
            <person name="Bonants P.J.M."/>
            <person name="Smith D.S."/>
            <person name="Levesque C.A."/>
            <person name="van der Lee T.A.J."/>
        </authorList>
    </citation>
    <scope>NUCLEOTIDE SEQUENCE [LARGE SCALE GENOMIC DNA]</scope>
    <source>
        <strain evidence="4 5">JEL517</strain>
    </source>
</reference>
<evidence type="ECO:0000259" key="3">
    <source>
        <dbReference type="Pfam" id="PF09169"/>
    </source>
</evidence>
<dbReference type="PANTHER" id="PTHR11289">
    <property type="entry name" value="BREAST CANCER TYPE 2 SUSCEPTIBILITY PROTEIN BRCA2"/>
    <property type="match status" value="1"/>
</dbReference>
<feature type="compositionally biased region" description="Polar residues" evidence="1">
    <location>
        <begin position="450"/>
        <end position="467"/>
    </location>
</feature>
<dbReference type="OrthoDB" id="21095at2759"/>
<organism evidence="4 5">
    <name type="scientific">Synchytrium microbalum</name>
    <dbReference type="NCBI Taxonomy" id="1806994"/>
    <lineage>
        <taxon>Eukaryota</taxon>
        <taxon>Fungi</taxon>
        <taxon>Fungi incertae sedis</taxon>
        <taxon>Chytridiomycota</taxon>
        <taxon>Chytridiomycota incertae sedis</taxon>
        <taxon>Chytridiomycetes</taxon>
        <taxon>Synchytriales</taxon>
        <taxon>Synchytriaceae</taxon>
        <taxon>Synchytrium</taxon>
    </lineage>
</organism>
<feature type="domain" description="BRCA2 OB1" evidence="2">
    <location>
        <begin position="1566"/>
        <end position="1674"/>
    </location>
</feature>
<evidence type="ECO:0000256" key="1">
    <source>
        <dbReference type="SAM" id="MobiDB-lite"/>
    </source>
</evidence>
<dbReference type="InterPro" id="IPR015525">
    <property type="entry name" value="BRCA2"/>
</dbReference>
<feature type="domain" description="Breast cancer type 2 susceptibility protein helical" evidence="3">
    <location>
        <begin position="1497"/>
        <end position="1561"/>
    </location>
</feature>
<dbReference type="Proteomes" id="UP000319731">
    <property type="component" value="Unassembled WGS sequence"/>
</dbReference>
<dbReference type="InterPro" id="IPR015252">
    <property type="entry name" value="BRCA2_hlx"/>
</dbReference>
<feature type="region of interest" description="Disordered" evidence="1">
    <location>
        <begin position="535"/>
        <end position="674"/>
    </location>
</feature>
<feature type="region of interest" description="Disordered" evidence="1">
    <location>
        <begin position="2090"/>
        <end position="2131"/>
    </location>
</feature>
<evidence type="ECO:0000313" key="4">
    <source>
        <dbReference type="EMBL" id="TPX32694.1"/>
    </source>
</evidence>
<dbReference type="RefSeq" id="XP_031023851.1">
    <property type="nucleotide sequence ID" value="XM_031170156.1"/>
</dbReference>
<dbReference type="STRING" id="1806994.A0A507C3L4"/>
<evidence type="ECO:0000259" key="2">
    <source>
        <dbReference type="Pfam" id="PF09103"/>
    </source>
</evidence>
<feature type="compositionally biased region" description="Basic and acidic residues" evidence="1">
    <location>
        <begin position="24"/>
        <end position="34"/>
    </location>
</feature>
<dbReference type="Pfam" id="PF09103">
    <property type="entry name" value="BRCA-2_OB1"/>
    <property type="match status" value="1"/>
</dbReference>
<accession>A0A507C3L4</accession>
<feature type="compositionally biased region" description="Polar residues" evidence="1">
    <location>
        <begin position="893"/>
        <end position="905"/>
    </location>
</feature>
<feature type="compositionally biased region" description="Polar residues" evidence="1">
    <location>
        <begin position="92"/>
        <end position="103"/>
    </location>
</feature>
<feature type="compositionally biased region" description="Low complexity" evidence="1">
    <location>
        <begin position="2101"/>
        <end position="2113"/>
    </location>
</feature>
<feature type="compositionally biased region" description="Polar residues" evidence="1">
    <location>
        <begin position="112"/>
        <end position="126"/>
    </location>
</feature>
<gene>
    <name evidence="4" type="ORF">SmJEL517_g04228</name>
</gene>
<evidence type="ECO:0008006" key="6">
    <source>
        <dbReference type="Google" id="ProtNLM"/>
    </source>
</evidence>
<dbReference type="GO" id="GO:0000724">
    <property type="term" value="P:double-strand break repair via homologous recombination"/>
    <property type="evidence" value="ECO:0007669"/>
    <property type="project" value="InterPro"/>
</dbReference>
<dbReference type="SUPFAM" id="SSF50249">
    <property type="entry name" value="Nucleic acid-binding proteins"/>
    <property type="match status" value="2"/>
</dbReference>
<feature type="compositionally biased region" description="Low complexity" evidence="1">
    <location>
        <begin position="1359"/>
        <end position="1378"/>
    </location>
</feature>
<dbReference type="PANTHER" id="PTHR11289:SF0">
    <property type="entry name" value="BREAST CANCER TYPE 2 SUSCEPTIBILITY PROTEIN"/>
    <property type="match status" value="1"/>
</dbReference>
<dbReference type="InterPro" id="IPR036315">
    <property type="entry name" value="BRCA2_hlx_sf"/>
</dbReference>
<comment type="caution">
    <text evidence="4">The sequence shown here is derived from an EMBL/GenBank/DDBJ whole genome shotgun (WGS) entry which is preliminary data.</text>
</comment>
<feature type="compositionally biased region" description="Low complexity" evidence="1">
    <location>
        <begin position="906"/>
        <end position="918"/>
    </location>
</feature>
<evidence type="ECO:0000313" key="5">
    <source>
        <dbReference type="Proteomes" id="UP000319731"/>
    </source>
</evidence>
<dbReference type="EMBL" id="QEAO01000027">
    <property type="protein sequence ID" value="TPX32694.1"/>
    <property type="molecule type" value="Genomic_DNA"/>
</dbReference>
<feature type="region of interest" description="Disordered" evidence="1">
    <location>
        <begin position="854"/>
        <end position="924"/>
    </location>
</feature>